<dbReference type="SUPFAM" id="SSF118010">
    <property type="entry name" value="TM1457-like"/>
    <property type="match status" value="1"/>
</dbReference>
<proteinExistence type="inferred from homology"/>
<dbReference type="OrthoDB" id="48998at2"/>
<evidence type="ECO:0000256" key="1">
    <source>
        <dbReference type="ARBA" id="ARBA00022517"/>
    </source>
</evidence>
<keyword evidence="3" id="KW-0378">Hydrolase</keyword>
<dbReference type="GO" id="GO:0006508">
    <property type="term" value="P:proteolysis"/>
    <property type="evidence" value="ECO:0007669"/>
    <property type="project" value="UniProtKB-KW"/>
</dbReference>
<reference evidence="7 8" key="1">
    <citation type="submission" date="2018-10" db="EMBL/GenBank/DDBJ databases">
        <title>Phylogenomics of Brevibacillus.</title>
        <authorList>
            <person name="Dunlap C."/>
        </authorList>
    </citation>
    <scope>NUCLEOTIDE SEQUENCE [LARGE SCALE GENOMIC DNA]</scope>
    <source>
        <strain evidence="7 8">JCM 15716</strain>
    </source>
</reference>
<keyword evidence="1" id="KW-0690">Ribosome biogenesis</keyword>
<dbReference type="InterPro" id="IPR007422">
    <property type="entry name" value="Peptidase_Prp"/>
</dbReference>
<protein>
    <recommendedName>
        <fullName evidence="6">Ribosomal processing cysteine protease Prp</fullName>
    </recommendedName>
</protein>
<dbReference type="InterPro" id="IPR036764">
    <property type="entry name" value="Peptidase_Prp_sf"/>
</dbReference>
<sequence>MITIEIKRNPTSIEEVIVSGHAKAARHGEDIVCSAVSAITFGTLNSVHVLLGIMPDVKQADQSGGYLSWRLAIDTDKAIGEKQQLLAESMAISLIAIAENYGRYVTVSDTKWQGGATQ</sequence>
<organism evidence="7 8">
    <name type="scientific">Brevibacillus fluminis</name>
    <dbReference type="NCBI Taxonomy" id="511487"/>
    <lineage>
        <taxon>Bacteria</taxon>
        <taxon>Bacillati</taxon>
        <taxon>Bacillota</taxon>
        <taxon>Bacilli</taxon>
        <taxon>Bacillales</taxon>
        <taxon>Paenibacillaceae</taxon>
        <taxon>Brevibacillus</taxon>
    </lineage>
</organism>
<dbReference type="Pfam" id="PF04327">
    <property type="entry name" value="Peptidase_Prp"/>
    <property type="match status" value="1"/>
</dbReference>
<dbReference type="RefSeq" id="WP_122917509.1">
    <property type="nucleotide sequence ID" value="NZ_RHHQ01000007.1"/>
</dbReference>
<dbReference type="CDD" id="cd16332">
    <property type="entry name" value="Prp-like"/>
    <property type="match status" value="1"/>
</dbReference>
<gene>
    <name evidence="7" type="ORF">EDM56_08755</name>
</gene>
<dbReference type="EMBL" id="RHHQ01000007">
    <property type="protein sequence ID" value="RNB90583.1"/>
    <property type="molecule type" value="Genomic_DNA"/>
</dbReference>
<evidence type="ECO:0000256" key="4">
    <source>
        <dbReference type="ARBA" id="ARBA00022807"/>
    </source>
</evidence>
<evidence type="ECO:0000256" key="3">
    <source>
        <dbReference type="ARBA" id="ARBA00022801"/>
    </source>
</evidence>
<comment type="caution">
    <text evidence="7">The sequence shown here is derived from an EMBL/GenBank/DDBJ whole genome shotgun (WGS) entry which is preliminary data.</text>
</comment>
<dbReference type="Gene3D" id="3.30.70.1490">
    <property type="entry name" value="Cysteine protease Prp"/>
    <property type="match status" value="1"/>
</dbReference>
<keyword evidence="4" id="KW-0788">Thiol protease</keyword>
<evidence type="ECO:0000256" key="2">
    <source>
        <dbReference type="ARBA" id="ARBA00022670"/>
    </source>
</evidence>
<dbReference type="GO" id="GO:0008234">
    <property type="term" value="F:cysteine-type peptidase activity"/>
    <property type="evidence" value="ECO:0007669"/>
    <property type="project" value="UniProtKB-KW"/>
</dbReference>
<keyword evidence="8" id="KW-1185">Reference proteome</keyword>
<dbReference type="GO" id="GO:0042254">
    <property type="term" value="P:ribosome biogenesis"/>
    <property type="evidence" value="ECO:0007669"/>
    <property type="project" value="UniProtKB-KW"/>
</dbReference>
<accession>A0A3M8DR31</accession>
<dbReference type="PANTHER" id="PTHR39178">
    <property type="entry name" value="HYPOTHETICAL RIBOSOME-ASSOCIATED PROTEIN"/>
    <property type="match status" value="1"/>
</dbReference>
<evidence type="ECO:0000256" key="6">
    <source>
        <dbReference type="ARBA" id="ARBA00044538"/>
    </source>
</evidence>
<keyword evidence="2 7" id="KW-0645">Protease</keyword>
<dbReference type="AlphaFoldDB" id="A0A3M8DR31"/>
<dbReference type="PANTHER" id="PTHR39178:SF1">
    <property type="entry name" value="RIBOSOMAL-PROCESSING CYSTEINE PROTEASE PRP"/>
    <property type="match status" value="1"/>
</dbReference>
<comment type="similarity">
    <text evidence="5">Belongs to the Prp family.</text>
</comment>
<evidence type="ECO:0000313" key="8">
    <source>
        <dbReference type="Proteomes" id="UP000271031"/>
    </source>
</evidence>
<evidence type="ECO:0000256" key="5">
    <source>
        <dbReference type="ARBA" id="ARBA00044503"/>
    </source>
</evidence>
<evidence type="ECO:0000313" key="7">
    <source>
        <dbReference type="EMBL" id="RNB90583.1"/>
    </source>
</evidence>
<name>A0A3M8DR31_9BACL</name>
<dbReference type="Proteomes" id="UP000271031">
    <property type="component" value="Unassembled WGS sequence"/>
</dbReference>